<name>A0A833YEH1_JUGRE</name>
<dbReference type="PANTHER" id="PTHR47723">
    <property type="entry name" value="OS05G0353850 PROTEIN"/>
    <property type="match status" value="1"/>
</dbReference>
<dbReference type="InterPro" id="IPR012337">
    <property type="entry name" value="RNaseH-like_sf"/>
</dbReference>
<dbReference type="AlphaFoldDB" id="A0A833YEH1"/>
<dbReference type="Pfam" id="PF13456">
    <property type="entry name" value="RVT_3"/>
    <property type="match status" value="1"/>
</dbReference>
<reference evidence="2" key="2">
    <citation type="submission" date="2020-03" db="EMBL/GenBank/DDBJ databases">
        <title>Walnut 2.0.</title>
        <authorList>
            <person name="Marrano A."/>
            <person name="Britton M."/>
            <person name="Zimin A.V."/>
            <person name="Zaini P.A."/>
            <person name="Workman R."/>
            <person name="Puiu D."/>
            <person name="Bianco L."/>
            <person name="Allen B.J."/>
            <person name="Troggio M."/>
            <person name="Leslie C.A."/>
            <person name="Timp W."/>
            <person name="Dendekar A."/>
            <person name="Salzberg S.L."/>
            <person name="Neale D.B."/>
        </authorList>
    </citation>
    <scope>NUCLEOTIDE SEQUENCE</scope>
    <source>
        <tissue evidence="2">Leaves</tissue>
    </source>
</reference>
<dbReference type="Gene3D" id="3.30.420.10">
    <property type="entry name" value="Ribonuclease H-like superfamily/Ribonuclease H"/>
    <property type="match status" value="1"/>
</dbReference>
<dbReference type="Proteomes" id="UP000619265">
    <property type="component" value="Unassembled WGS sequence"/>
</dbReference>
<dbReference type="InterPro" id="IPR036397">
    <property type="entry name" value="RNaseH_sf"/>
</dbReference>
<dbReference type="InterPro" id="IPR053151">
    <property type="entry name" value="RNase_H-like"/>
</dbReference>
<gene>
    <name evidence="2" type="ORF">F2P56_001946</name>
</gene>
<reference evidence="2" key="1">
    <citation type="submission" date="2015-10" db="EMBL/GenBank/DDBJ databases">
        <authorList>
            <person name="Martinez-Garcia P.J."/>
            <person name="Crepeau M.W."/>
            <person name="Puiu D."/>
            <person name="Gonzalez-Ibeas D."/>
            <person name="Whalen J."/>
            <person name="Stevens K."/>
            <person name="Paul R."/>
            <person name="Butterfield T."/>
            <person name="Britton M."/>
            <person name="Reagan R."/>
            <person name="Chakraborty S."/>
            <person name="Walawage S.L."/>
            <person name="Vasquez-Gross H.A."/>
            <person name="Cardeno C."/>
            <person name="Famula R."/>
            <person name="Pratt K."/>
            <person name="Kuruganti S."/>
            <person name="Aradhya M.K."/>
            <person name="Leslie C.A."/>
            <person name="Dandekar A.M."/>
            <person name="Salzberg S.L."/>
            <person name="Wegrzyn J.L."/>
            <person name="Langley C.H."/>
            <person name="Neale D.B."/>
        </authorList>
    </citation>
    <scope>NUCLEOTIDE SEQUENCE</scope>
    <source>
        <tissue evidence="2">Leaves</tissue>
    </source>
</reference>
<protein>
    <recommendedName>
        <fullName evidence="1">RNase H type-1 domain-containing protein</fullName>
    </recommendedName>
</protein>
<feature type="domain" description="RNase H type-1" evidence="1">
    <location>
        <begin position="31"/>
        <end position="149"/>
    </location>
</feature>
<organism evidence="2 3">
    <name type="scientific">Juglans regia</name>
    <name type="common">English walnut</name>
    <dbReference type="NCBI Taxonomy" id="51240"/>
    <lineage>
        <taxon>Eukaryota</taxon>
        <taxon>Viridiplantae</taxon>
        <taxon>Streptophyta</taxon>
        <taxon>Embryophyta</taxon>
        <taxon>Tracheophyta</taxon>
        <taxon>Spermatophyta</taxon>
        <taxon>Magnoliopsida</taxon>
        <taxon>eudicotyledons</taxon>
        <taxon>Gunneridae</taxon>
        <taxon>Pentapetalae</taxon>
        <taxon>rosids</taxon>
        <taxon>fabids</taxon>
        <taxon>Fagales</taxon>
        <taxon>Juglandaceae</taxon>
        <taxon>Juglans</taxon>
    </lineage>
</organism>
<dbReference type="PANTHER" id="PTHR47723:SF19">
    <property type="entry name" value="POLYNUCLEOTIDYL TRANSFERASE, RIBONUCLEASE H-LIKE SUPERFAMILY PROTEIN"/>
    <property type="match status" value="1"/>
</dbReference>
<dbReference type="SUPFAM" id="SSF53098">
    <property type="entry name" value="Ribonuclease H-like"/>
    <property type="match status" value="1"/>
</dbReference>
<sequence length="185" mass="20574">EIPQRVVQSSSSNRKTVCSWKPPPIGFLKLNVDGAMIFSQHKVGVGVILKDERGSVIMVANKIENEVDLETVELVAMFGGLQFYLQLGISRLILVSDCLVLINELQRPAALSLSKVGNLLKEAQTLMTRFSVCNCQHVNRSGNEATHKLDCLAWNIDDIVIWGTMYHSLFPHLFGLIRIPCNSVI</sequence>
<proteinExistence type="predicted"/>
<evidence type="ECO:0000259" key="1">
    <source>
        <dbReference type="Pfam" id="PF13456"/>
    </source>
</evidence>
<evidence type="ECO:0000313" key="3">
    <source>
        <dbReference type="Proteomes" id="UP000619265"/>
    </source>
</evidence>
<evidence type="ECO:0000313" key="2">
    <source>
        <dbReference type="EMBL" id="KAF5481279.1"/>
    </source>
</evidence>
<dbReference type="InterPro" id="IPR002156">
    <property type="entry name" value="RNaseH_domain"/>
</dbReference>
<dbReference type="CDD" id="cd06222">
    <property type="entry name" value="RNase_H_like"/>
    <property type="match status" value="1"/>
</dbReference>
<dbReference type="InterPro" id="IPR044730">
    <property type="entry name" value="RNase_H-like_dom_plant"/>
</dbReference>
<dbReference type="GO" id="GO:0003676">
    <property type="term" value="F:nucleic acid binding"/>
    <property type="evidence" value="ECO:0007669"/>
    <property type="project" value="InterPro"/>
</dbReference>
<comment type="caution">
    <text evidence="2">The sequence shown here is derived from an EMBL/GenBank/DDBJ whole genome shotgun (WGS) entry which is preliminary data.</text>
</comment>
<dbReference type="Gramene" id="Jr01_21040_p1">
    <property type="protein sequence ID" value="cds.Jr01_21040_p1"/>
    <property type="gene ID" value="Jr01_21040"/>
</dbReference>
<accession>A0A833YEH1</accession>
<dbReference type="GO" id="GO:0004523">
    <property type="term" value="F:RNA-DNA hybrid ribonuclease activity"/>
    <property type="evidence" value="ECO:0007669"/>
    <property type="project" value="InterPro"/>
</dbReference>
<dbReference type="EMBL" id="LIHL02000001">
    <property type="protein sequence ID" value="KAF5481279.1"/>
    <property type="molecule type" value="Genomic_DNA"/>
</dbReference>
<feature type="non-terminal residue" evidence="2">
    <location>
        <position position="1"/>
    </location>
</feature>